<sequence>MHRREDTVSFRLWPPVAIGVPLLAGWLATLAWGDPVELGGWRLVLGGALVPVFVVWNGWSLWLFGRHETGLLPGQPTHAIIEEGPYRVSRNPLYVGLLGLYLALALLIPTLWGWCCSPRPCFWSAGAGSAPRSGSCTSGSGRRTTTTPGECAAGCERYA</sequence>
<evidence type="ECO:0008006" key="7">
    <source>
        <dbReference type="Google" id="ProtNLM"/>
    </source>
</evidence>
<comment type="subcellular location">
    <subcellularLocation>
        <location evidence="1">Endomembrane system</location>
        <topology evidence="1">Multi-pass membrane protein</topology>
    </subcellularLocation>
</comment>
<evidence type="ECO:0000313" key="6">
    <source>
        <dbReference type="EMBL" id="CUR55151.1"/>
    </source>
</evidence>
<evidence type="ECO:0000256" key="3">
    <source>
        <dbReference type="ARBA" id="ARBA00022989"/>
    </source>
</evidence>
<feature type="transmembrane region" description="Helical" evidence="5">
    <location>
        <begin position="93"/>
        <end position="114"/>
    </location>
</feature>
<organism evidence="6">
    <name type="scientific">metagenome</name>
    <dbReference type="NCBI Taxonomy" id="256318"/>
    <lineage>
        <taxon>unclassified sequences</taxon>
        <taxon>metagenomes</taxon>
    </lineage>
</organism>
<evidence type="ECO:0000256" key="1">
    <source>
        <dbReference type="ARBA" id="ARBA00004127"/>
    </source>
</evidence>
<dbReference type="Pfam" id="PF04191">
    <property type="entry name" value="PEMT"/>
    <property type="match status" value="1"/>
</dbReference>
<proteinExistence type="predicted"/>
<dbReference type="Gene3D" id="1.20.120.1630">
    <property type="match status" value="1"/>
</dbReference>
<evidence type="ECO:0000256" key="5">
    <source>
        <dbReference type="SAM" id="Phobius"/>
    </source>
</evidence>
<keyword evidence="2 5" id="KW-0812">Transmembrane</keyword>
<keyword evidence="4 5" id="KW-0472">Membrane</keyword>
<feature type="transmembrane region" description="Helical" evidence="5">
    <location>
        <begin position="44"/>
        <end position="64"/>
    </location>
</feature>
<dbReference type="GO" id="GO:0012505">
    <property type="term" value="C:endomembrane system"/>
    <property type="evidence" value="ECO:0007669"/>
    <property type="project" value="UniProtKB-SubCell"/>
</dbReference>
<protein>
    <recommendedName>
        <fullName evidence="7">Isoprenylcysteine carboxyl methyltransferase</fullName>
    </recommendedName>
</protein>
<dbReference type="InterPro" id="IPR007318">
    <property type="entry name" value="Phopholipid_MeTrfase"/>
</dbReference>
<evidence type="ECO:0000256" key="2">
    <source>
        <dbReference type="ARBA" id="ARBA00022692"/>
    </source>
</evidence>
<accession>A0A2P2BZJ3</accession>
<gene>
    <name evidence="6" type="ORF">NOCA2230071</name>
</gene>
<reference evidence="6" key="1">
    <citation type="submission" date="2015-08" db="EMBL/GenBank/DDBJ databases">
        <authorList>
            <person name="Babu N.S."/>
            <person name="Beckwith C.J."/>
            <person name="Beseler K.G."/>
            <person name="Brison A."/>
            <person name="Carone J.V."/>
            <person name="Caskin T.P."/>
            <person name="Diamond M."/>
            <person name="Durham M.E."/>
            <person name="Foxe J.M."/>
            <person name="Go M."/>
            <person name="Henderson B.A."/>
            <person name="Jones I.B."/>
            <person name="McGettigan J.A."/>
            <person name="Micheletti S.J."/>
            <person name="Nasrallah M.E."/>
            <person name="Ortiz D."/>
            <person name="Piller C.R."/>
            <person name="Privatt S.R."/>
            <person name="Schneider S.L."/>
            <person name="Sharp S."/>
            <person name="Smith T.C."/>
            <person name="Stanton J.D."/>
            <person name="Ullery H.E."/>
            <person name="Wilson R.J."/>
            <person name="Serrano M.G."/>
            <person name="Buck G."/>
            <person name="Lee V."/>
            <person name="Wang Y."/>
            <person name="Carvalho R."/>
            <person name="Voegtly L."/>
            <person name="Shi R."/>
            <person name="Duckworth R."/>
            <person name="Johnson A."/>
            <person name="Loviza R."/>
            <person name="Walstead R."/>
            <person name="Shah Z."/>
            <person name="Kiflezghi M."/>
            <person name="Wade K."/>
            <person name="Ball S.L."/>
            <person name="Bradley K.W."/>
            <person name="Asai D.J."/>
            <person name="Bowman C.A."/>
            <person name="Russell D.A."/>
            <person name="Pope W.H."/>
            <person name="Jacobs-Sera D."/>
            <person name="Hendrix R.W."/>
            <person name="Hatfull G.F."/>
        </authorList>
    </citation>
    <scope>NUCLEOTIDE SEQUENCE</scope>
</reference>
<keyword evidence="3 5" id="KW-1133">Transmembrane helix</keyword>
<dbReference type="AlphaFoldDB" id="A0A2P2BZJ3"/>
<evidence type="ECO:0000256" key="4">
    <source>
        <dbReference type="ARBA" id="ARBA00023136"/>
    </source>
</evidence>
<dbReference type="EMBL" id="CZKA01000016">
    <property type="protein sequence ID" value="CUR55151.1"/>
    <property type="molecule type" value="Genomic_DNA"/>
</dbReference>
<name>A0A2P2BZJ3_9ZZZZ</name>
<feature type="transmembrane region" description="Helical" evidence="5">
    <location>
        <begin position="12"/>
        <end position="32"/>
    </location>
</feature>